<accession>A0A9D1JDQ3</accession>
<dbReference type="NCBIfam" id="NF000996">
    <property type="entry name" value="PRK00105.1"/>
    <property type="match status" value="1"/>
</dbReference>
<evidence type="ECO:0000256" key="2">
    <source>
        <dbReference type="ARBA" id="ARBA00005049"/>
    </source>
</evidence>
<evidence type="ECO:0000256" key="7">
    <source>
        <dbReference type="ARBA" id="ARBA00022676"/>
    </source>
</evidence>
<dbReference type="PANTHER" id="PTHR43463">
    <property type="entry name" value="NICOTINATE-NUCLEOTIDE--DIMETHYLBENZIMIDAZOLE PHOSPHORIBOSYLTRANSFERASE"/>
    <property type="match status" value="1"/>
</dbReference>
<evidence type="ECO:0000256" key="4">
    <source>
        <dbReference type="ARBA" id="ARBA00011991"/>
    </source>
</evidence>
<dbReference type="Gene3D" id="1.10.1610.10">
    <property type="match status" value="1"/>
</dbReference>
<evidence type="ECO:0000313" key="11">
    <source>
        <dbReference type="EMBL" id="HIR89055.1"/>
    </source>
</evidence>
<dbReference type="InterPro" id="IPR023195">
    <property type="entry name" value="Nict_dMeBzImd_PRibTrfase_N"/>
</dbReference>
<comment type="similarity">
    <text evidence="3">Belongs to the CobT family.</text>
</comment>
<comment type="function">
    <text evidence="1">Catalyzes the synthesis of alpha-ribazole-5'-phosphate from nicotinate mononucleotide (NAMN) and 5,6-dimethylbenzimidazole (DMB).</text>
</comment>
<evidence type="ECO:0000256" key="6">
    <source>
        <dbReference type="ARBA" id="ARBA00022573"/>
    </source>
</evidence>
<dbReference type="Proteomes" id="UP000824201">
    <property type="component" value="Unassembled WGS sequence"/>
</dbReference>
<comment type="pathway">
    <text evidence="2">Nucleoside biosynthesis; alpha-ribazole biosynthesis; alpha-ribazole from 5,6-dimethylbenzimidazole: step 1/2.</text>
</comment>
<dbReference type="NCBIfam" id="TIGR03160">
    <property type="entry name" value="cobT_DBIPRT"/>
    <property type="match status" value="1"/>
</dbReference>
<dbReference type="InterPro" id="IPR036087">
    <property type="entry name" value="Nict_dMeBzImd_PRibTrfase_sf"/>
</dbReference>
<keyword evidence="6" id="KW-0169">Cobalamin biosynthesis</keyword>
<dbReference type="InterPro" id="IPR017846">
    <property type="entry name" value="Nict_dMeBzImd_PRibTrfase_bact"/>
</dbReference>
<comment type="caution">
    <text evidence="11">The sequence shown here is derived from an EMBL/GenBank/DDBJ whole genome shotgun (WGS) entry which is preliminary data.</text>
</comment>
<keyword evidence="7 11" id="KW-0328">Glycosyltransferase</keyword>
<dbReference type="SUPFAM" id="SSF52733">
    <property type="entry name" value="Nicotinate mononucleotide:5,6-dimethylbenzimidazole phosphoribosyltransferase (CobT)"/>
    <property type="match status" value="1"/>
</dbReference>
<evidence type="ECO:0000256" key="10">
    <source>
        <dbReference type="NCBIfam" id="TIGR03160"/>
    </source>
</evidence>
<dbReference type="AlphaFoldDB" id="A0A9D1JDQ3"/>
<dbReference type="InterPro" id="IPR003200">
    <property type="entry name" value="Nict_dMeBzImd_PRibTrfase"/>
</dbReference>
<evidence type="ECO:0000256" key="1">
    <source>
        <dbReference type="ARBA" id="ARBA00002197"/>
    </source>
</evidence>
<dbReference type="EMBL" id="DVHN01000115">
    <property type="protein sequence ID" value="HIR89055.1"/>
    <property type="molecule type" value="Genomic_DNA"/>
</dbReference>
<dbReference type="GO" id="GO:0009236">
    <property type="term" value="P:cobalamin biosynthetic process"/>
    <property type="evidence" value="ECO:0007669"/>
    <property type="project" value="UniProtKB-UniRule"/>
</dbReference>
<evidence type="ECO:0000256" key="5">
    <source>
        <dbReference type="ARBA" id="ARBA00015486"/>
    </source>
</evidence>
<reference evidence="11" key="2">
    <citation type="journal article" date="2021" name="PeerJ">
        <title>Extensive microbial diversity within the chicken gut microbiome revealed by metagenomics and culture.</title>
        <authorList>
            <person name="Gilroy R."/>
            <person name="Ravi A."/>
            <person name="Getino M."/>
            <person name="Pursley I."/>
            <person name="Horton D.L."/>
            <person name="Alikhan N.F."/>
            <person name="Baker D."/>
            <person name="Gharbi K."/>
            <person name="Hall N."/>
            <person name="Watson M."/>
            <person name="Adriaenssens E.M."/>
            <person name="Foster-Nyarko E."/>
            <person name="Jarju S."/>
            <person name="Secka A."/>
            <person name="Antonio M."/>
            <person name="Oren A."/>
            <person name="Chaudhuri R.R."/>
            <person name="La Ragione R."/>
            <person name="Hildebrand F."/>
            <person name="Pallen M.J."/>
        </authorList>
    </citation>
    <scope>NUCLEOTIDE SEQUENCE</scope>
    <source>
        <strain evidence="11">ChiW13-3771</strain>
    </source>
</reference>
<organism evidence="11 12">
    <name type="scientific">Candidatus Fimimorpha faecalis</name>
    <dbReference type="NCBI Taxonomy" id="2840824"/>
    <lineage>
        <taxon>Bacteria</taxon>
        <taxon>Bacillati</taxon>
        <taxon>Bacillota</taxon>
        <taxon>Clostridia</taxon>
        <taxon>Eubacteriales</taxon>
        <taxon>Candidatus Fimimorpha</taxon>
    </lineage>
</organism>
<name>A0A9D1JDQ3_9FIRM</name>
<dbReference type="CDD" id="cd02439">
    <property type="entry name" value="DMB-PRT_CobT"/>
    <property type="match status" value="1"/>
</dbReference>
<gene>
    <name evidence="11" type="primary">cobT</name>
    <name evidence="11" type="ORF">IAC96_08910</name>
</gene>
<evidence type="ECO:0000256" key="9">
    <source>
        <dbReference type="ARBA" id="ARBA00047340"/>
    </source>
</evidence>
<dbReference type="Gene3D" id="3.40.50.10210">
    <property type="match status" value="1"/>
</dbReference>
<dbReference type="EC" id="2.4.2.21" evidence="4 10"/>
<proteinExistence type="inferred from homology"/>
<keyword evidence="8 11" id="KW-0808">Transferase</keyword>
<evidence type="ECO:0000313" key="12">
    <source>
        <dbReference type="Proteomes" id="UP000824201"/>
    </source>
</evidence>
<dbReference type="GO" id="GO:0008939">
    <property type="term" value="F:nicotinate-nucleotide-dimethylbenzimidazole phosphoribosyltransferase activity"/>
    <property type="evidence" value="ECO:0007669"/>
    <property type="project" value="UniProtKB-UniRule"/>
</dbReference>
<evidence type="ECO:0000256" key="3">
    <source>
        <dbReference type="ARBA" id="ARBA00007110"/>
    </source>
</evidence>
<comment type="catalytic activity">
    <reaction evidence="9">
        <text>5,6-dimethylbenzimidazole + nicotinate beta-D-ribonucleotide = alpha-ribazole 5'-phosphate + nicotinate + H(+)</text>
        <dbReference type="Rhea" id="RHEA:11196"/>
        <dbReference type="ChEBI" id="CHEBI:15378"/>
        <dbReference type="ChEBI" id="CHEBI:15890"/>
        <dbReference type="ChEBI" id="CHEBI:32544"/>
        <dbReference type="ChEBI" id="CHEBI:57502"/>
        <dbReference type="ChEBI" id="CHEBI:57918"/>
        <dbReference type="EC" id="2.4.2.21"/>
    </reaction>
</comment>
<protein>
    <recommendedName>
        <fullName evidence="5 10">Nicotinate-nucleotide--dimethylbenzimidazole phosphoribosyltransferase</fullName>
        <ecNumber evidence="4 10">2.4.2.21</ecNumber>
    </recommendedName>
</protein>
<sequence length="367" mass="39802">MREETIRLYLEQWNQNLFSLETYRQAQKHWDAIAKPIHGLGILEEIIAKIAGLTANVDVSFNKKCVLVFCADNGIVEEGVTQTDSSVTAIVAANMANGTASINRMAKAANTEVKVIDVGIRDQVKSDRILARTIRRGTRNFLKEPAMTKEEALEAIKIGMEAVRQCKKEGYQIIATGEMGIGNTTTSSALISAYLGIHPEKLTGRGAGLSDAGLEKKKTVIVQALKKYGWMDQKIEDGETAFRVLCEVGGLDIAALAGVFLAGAIEQIPIVIDGVISAAAALTAYRLCPYSVNAMIASHSSKEQAQQAVMEELGLAPILYGNLALGEGTGAVLLFPMLDMALEVYRENATFEQTKIAAYQNYERDKP</sequence>
<dbReference type="Pfam" id="PF02277">
    <property type="entry name" value="DBI_PRT"/>
    <property type="match status" value="1"/>
</dbReference>
<dbReference type="PANTHER" id="PTHR43463:SF1">
    <property type="entry name" value="NICOTINATE-NUCLEOTIDE--DIMETHYLBENZIMIDAZOLE PHOSPHORIBOSYLTRANSFERASE"/>
    <property type="match status" value="1"/>
</dbReference>
<evidence type="ECO:0000256" key="8">
    <source>
        <dbReference type="ARBA" id="ARBA00022679"/>
    </source>
</evidence>
<reference evidence="11" key="1">
    <citation type="submission" date="2020-10" db="EMBL/GenBank/DDBJ databases">
        <authorList>
            <person name="Gilroy R."/>
        </authorList>
    </citation>
    <scope>NUCLEOTIDE SEQUENCE</scope>
    <source>
        <strain evidence="11">ChiW13-3771</strain>
    </source>
</reference>